<dbReference type="GeneID" id="25283803"/>
<feature type="domain" description="PRISE-like Rossmann-fold" evidence="1">
    <location>
        <begin position="6"/>
        <end position="73"/>
    </location>
</feature>
<gene>
    <name evidence="2" type="ORF">A1O9_08893</name>
</gene>
<name>A0A072P563_9EURO</name>
<dbReference type="VEuPathDB" id="FungiDB:A1O9_08893"/>
<proteinExistence type="predicted"/>
<dbReference type="AlphaFoldDB" id="A0A072P563"/>
<evidence type="ECO:0000259" key="1">
    <source>
        <dbReference type="Pfam" id="PF22917"/>
    </source>
</evidence>
<dbReference type="Pfam" id="PF22917">
    <property type="entry name" value="PRISE"/>
    <property type="match status" value="1"/>
</dbReference>
<dbReference type="PANTHER" id="PTHR32487:SF0">
    <property type="entry name" value="3-OXO-DELTA(4,5)-STEROID 5-BETA-REDUCTASE"/>
    <property type="match status" value="1"/>
</dbReference>
<dbReference type="STRING" id="1182545.A0A072P563"/>
<organism evidence="2 3">
    <name type="scientific">Exophiala aquamarina CBS 119918</name>
    <dbReference type="NCBI Taxonomy" id="1182545"/>
    <lineage>
        <taxon>Eukaryota</taxon>
        <taxon>Fungi</taxon>
        <taxon>Dikarya</taxon>
        <taxon>Ascomycota</taxon>
        <taxon>Pezizomycotina</taxon>
        <taxon>Eurotiomycetes</taxon>
        <taxon>Chaetothyriomycetidae</taxon>
        <taxon>Chaetothyriales</taxon>
        <taxon>Herpotrichiellaceae</taxon>
        <taxon>Exophiala</taxon>
    </lineage>
</organism>
<dbReference type="OrthoDB" id="1731983at2759"/>
<keyword evidence="3" id="KW-1185">Reference proteome</keyword>
<dbReference type="Gene3D" id="3.40.50.720">
    <property type="entry name" value="NAD(P)-binding Rossmann-like Domain"/>
    <property type="match status" value="2"/>
</dbReference>
<accession>A0A072P563</accession>
<evidence type="ECO:0000313" key="3">
    <source>
        <dbReference type="Proteomes" id="UP000027920"/>
    </source>
</evidence>
<evidence type="ECO:0000313" key="2">
    <source>
        <dbReference type="EMBL" id="KEF55239.1"/>
    </source>
</evidence>
<sequence length="248" mass="28489">MHNECGDVTHAYFSSYVHKDDFIGLNNANQAFFENFQDALLATAPKLENCTLQTGGKHYNVHLMPVPSPAREAEERRKSPIGNIYYEQEDYLIKLCIELREEAKMPTNQVYWECYDDVSYSRLIADETIWASTDADTGNQAFNVTNGDYFSWRYMWPRVVDGVVHGQEAVWDRICEKRGSAQAKASWDAATWAFQDRVFQHTWCATLSINKARQLGWIGHIDSFDSFTHAFEKFVELGQIPSFSKNGV</sequence>
<dbReference type="PANTHER" id="PTHR32487">
    <property type="entry name" value="3-OXO-DELTA(4,5)-STEROID 5-BETA-REDUCTASE"/>
    <property type="match status" value="1"/>
</dbReference>
<dbReference type="InterPro" id="IPR055222">
    <property type="entry name" value="PRISE-like_Rossmann-fold"/>
</dbReference>
<dbReference type="HOGENOM" id="CLU_030125_0_1_1"/>
<dbReference type="RefSeq" id="XP_013257829.1">
    <property type="nucleotide sequence ID" value="XM_013402375.1"/>
</dbReference>
<comment type="caution">
    <text evidence="2">The sequence shown here is derived from an EMBL/GenBank/DDBJ whole genome shotgun (WGS) entry which is preliminary data.</text>
</comment>
<dbReference type="Proteomes" id="UP000027920">
    <property type="component" value="Unassembled WGS sequence"/>
</dbReference>
<protein>
    <recommendedName>
        <fullName evidence="1">PRISE-like Rossmann-fold domain-containing protein</fullName>
    </recommendedName>
</protein>
<dbReference type="EMBL" id="AMGV01000008">
    <property type="protein sequence ID" value="KEF55239.1"/>
    <property type="molecule type" value="Genomic_DNA"/>
</dbReference>
<reference evidence="2 3" key="1">
    <citation type="submission" date="2013-03" db="EMBL/GenBank/DDBJ databases">
        <title>The Genome Sequence of Exophiala aquamarina CBS 119918.</title>
        <authorList>
            <consortium name="The Broad Institute Genomics Platform"/>
            <person name="Cuomo C."/>
            <person name="de Hoog S."/>
            <person name="Gorbushina A."/>
            <person name="Walker B."/>
            <person name="Young S.K."/>
            <person name="Zeng Q."/>
            <person name="Gargeya S."/>
            <person name="Fitzgerald M."/>
            <person name="Haas B."/>
            <person name="Abouelleil A."/>
            <person name="Allen A.W."/>
            <person name="Alvarado L."/>
            <person name="Arachchi H.M."/>
            <person name="Berlin A.M."/>
            <person name="Chapman S.B."/>
            <person name="Gainer-Dewar J."/>
            <person name="Goldberg J."/>
            <person name="Griggs A."/>
            <person name="Gujja S."/>
            <person name="Hansen M."/>
            <person name="Howarth C."/>
            <person name="Imamovic A."/>
            <person name="Ireland A."/>
            <person name="Larimer J."/>
            <person name="McCowan C."/>
            <person name="Murphy C."/>
            <person name="Pearson M."/>
            <person name="Poon T.W."/>
            <person name="Priest M."/>
            <person name="Roberts A."/>
            <person name="Saif S."/>
            <person name="Shea T."/>
            <person name="Sisk P."/>
            <person name="Sykes S."/>
            <person name="Wortman J."/>
            <person name="Nusbaum C."/>
            <person name="Birren B."/>
        </authorList>
    </citation>
    <scope>NUCLEOTIDE SEQUENCE [LARGE SCALE GENOMIC DNA]</scope>
    <source>
        <strain evidence="2 3">CBS 119918</strain>
    </source>
</reference>